<sequence length="108" mass="11463">MKQIYEGADGAWALTVENRDDAVRIHARGSGVHSVTTAFSPHGARGLAESIERAADEAESGTSEEARLRMELAAVDDALRSAGIEYPLGARGVRDLAGLLKLAQEETT</sequence>
<protein>
    <submittedName>
        <fullName evidence="1">Uncharacterized protein</fullName>
    </submittedName>
</protein>
<proteinExistence type="predicted"/>
<evidence type="ECO:0000313" key="1">
    <source>
        <dbReference type="EMBL" id="WSC01272.1"/>
    </source>
</evidence>
<organism evidence="1 2">
    <name type="scientific">Streptomyces scopuliridis</name>
    <dbReference type="NCBI Taxonomy" id="452529"/>
    <lineage>
        <taxon>Bacteria</taxon>
        <taxon>Bacillati</taxon>
        <taxon>Actinomycetota</taxon>
        <taxon>Actinomycetes</taxon>
        <taxon>Kitasatosporales</taxon>
        <taxon>Streptomycetaceae</taxon>
        <taxon>Streptomyces</taxon>
    </lineage>
</organism>
<reference evidence="1" key="1">
    <citation type="submission" date="2022-10" db="EMBL/GenBank/DDBJ databases">
        <title>The complete genomes of actinobacterial strains from the NBC collection.</title>
        <authorList>
            <person name="Joergensen T.S."/>
            <person name="Alvarez Arevalo M."/>
            <person name="Sterndorff E.B."/>
            <person name="Faurdal D."/>
            <person name="Vuksanovic O."/>
            <person name="Mourched A.-S."/>
            <person name="Charusanti P."/>
            <person name="Shaw S."/>
            <person name="Blin K."/>
            <person name="Weber T."/>
        </authorList>
    </citation>
    <scope>NUCLEOTIDE SEQUENCE</scope>
    <source>
        <strain evidence="1">NBC 01771</strain>
    </source>
</reference>
<name>A0ACD4ZTZ6_9ACTN</name>
<accession>A0ACD4ZTZ6</accession>
<gene>
    <name evidence="1" type="ORF">OG835_32600</name>
</gene>
<dbReference type="EMBL" id="CP109109">
    <property type="protein sequence ID" value="WSC01272.1"/>
    <property type="molecule type" value="Genomic_DNA"/>
</dbReference>
<dbReference type="Proteomes" id="UP001348369">
    <property type="component" value="Chromosome"/>
</dbReference>
<evidence type="ECO:0000313" key="2">
    <source>
        <dbReference type="Proteomes" id="UP001348369"/>
    </source>
</evidence>
<keyword evidence="2" id="KW-1185">Reference proteome</keyword>